<keyword evidence="2" id="KW-0472">Membrane</keyword>
<reference evidence="5 6" key="1">
    <citation type="journal article" date="2017" name="Elife">
        <title>Extensive horizontal gene transfer in cheese-associated bacteria.</title>
        <authorList>
            <person name="Bonham K.S."/>
            <person name="Wolfe B.E."/>
            <person name="Dutton R.J."/>
        </authorList>
    </citation>
    <scope>NUCLEOTIDE SEQUENCE [LARGE SCALE GENOMIC DNA]</scope>
    <source>
        <strain evidence="4 5">900_6</strain>
        <strain evidence="3 6">962_8</strain>
    </source>
</reference>
<feature type="region of interest" description="Disordered" evidence="1">
    <location>
        <begin position="38"/>
        <end position="62"/>
    </location>
</feature>
<evidence type="ECO:0000256" key="1">
    <source>
        <dbReference type="SAM" id="MobiDB-lite"/>
    </source>
</evidence>
<name>A0A2A3ZAJ1_BREAU</name>
<protein>
    <submittedName>
        <fullName evidence="4">Uncharacterized protein</fullName>
    </submittedName>
</protein>
<evidence type="ECO:0000313" key="5">
    <source>
        <dbReference type="Proteomes" id="UP000217720"/>
    </source>
</evidence>
<accession>A0A2A3ZAJ1</accession>
<feature type="compositionally biased region" description="Basic residues" evidence="1">
    <location>
        <begin position="39"/>
        <end position="49"/>
    </location>
</feature>
<evidence type="ECO:0000313" key="6">
    <source>
        <dbReference type="Proteomes" id="UP000218620"/>
    </source>
</evidence>
<organism evidence="4 5">
    <name type="scientific">Brevibacterium aurantiacum</name>
    <dbReference type="NCBI Taxonomy" id="273384"/>
    <lineage>
        <taxon>Bacteria</taxon>
        <taxon>Bacillati</taxon>
        <taxon>Actinomycetota</taxon>
        <taxon>Actinomycetes</taxon>
        <taxon>Micrococcales</taxon>
        <taxon>Brevibacteriaceae</taxon>
        <taxon>Brevibacterium</taxon>
    </lineage>
</organism>
<dbReference type="EMBL" id="NRGO01000034">
    <property type="protein sequence ID" value="PCC48543.1"/>
    <property type="molecule type" value="Genomic_DNA"/>
</dbReference>
<dbReference type="Proteomes" id="UP000218620">
    <property type="component" value="Unassembled WGS sequence"/>
</dbReference>
<evidence type="ECO:0000313" key="4">
    <source>
        <dbReference type="EMBL" id="PCC48543.1"/>
    </source>
</evidence>
<evidence type="ECO:0000256" key="2">
    <source>
        <dbReference type="SAM" id="Phobius"/>
    </source>
</evidence>
<dbReference type="Proteomes" id="UP000217720">
    <property type="component" value="Unassembled WGS sequence"/>
</dbReference>
<feature type="transmembrane region" description="Helical" evidence="2">
    <location>
        <begin position="16"/>
        <end position="36"/>
    </location>
</feature>
<dbReference type="AlphaFoldDB" id="A0A2A3ZAJ1"/>
<keyword evidence="2" id="KW-0812">Transmembrane</keyword>
<gene>
    <name evidence="4" type="ORF">CIK62_17905</name>
    <name evidence="3" type="ORF">CIK65_17135</name>
</gene>
<dbReference type="OrthoDB" id="2082317at2"/>
<dbReference type="EMBL" id="NRGQ01000027">
    <property type="protein sequence ID" value="PCC41621.1"/>
    <property type="molecule type" value="Genomic_DNA"/>
</dbReference>
<proteinExistence type="predicted"/>
<keyword evidence="2" id="KW-1133">Transmembrane helix</keyword>
<comment type="caution">
    <text evidence="4">The sequence shown here is derived from an EMBL/GenBank/DDBJ whole genome shotgun (WGS) entry which is preliminary data.</text>
</comment>
<sequence>MVVGIFVAGWADSFWLLYWLIVVVFTAAVWAVLGPVRESRRKRRAHMSGRKSGGSEPDSGDS</sequence>
<evidence type="ECO:0000313" key="3">
    <source>
        <dbReference type="EMBL" id="PCC41621.1"/>
    </source>
</evidence>